<organism evidence="3 4">
    <name type="scientific">Planktosalinus lacus</name>
    <dbReference type="NCBI Taxonomy" id="1526573"/>
    <lineage>
        <taxon>Bacteria</taxon>
        <taxon>Pseudomonadati</taxon>
        <taxon>Bacteroidota</taxon>
        <taxon>Flavobacteriia</taxon>
        <taxon>Flavobacteriales</taxon>
        <taxon>Flavobacteriaceae</taxon>
        <taxon>Planktosalinus</taxon>
    </lineage>
</organism>
<evidence type="ECO:0000313" key="3">
    <source>
        <dbReference type="EMBL" id="GGD92218.1"/>
    </source>
</evidence>
<dbReference type="InterPro" id="IPR025665">
    <property type="entry name" value="Beta-barrel_OMP_2"/>
</dbReference>
<comment type="caution">
    <text evidence="3">The sequence shown here is derived from an EMBL/GenBank/DDBJ whole genome shotgun (WGS) entry which is preliminary data.</text>
</comment>
<keyword evidence="1" id="KW-0732">Signal</keyword>
<gene>
    <name evidence="3" type="ORF">GCM10011312_15010</name>
</gene>
<feature type="domain" description="Outer membrane protein beta-barrel" evidence="2">
    <location>
        <begin position="19"/>
        <end position="161"/>
    </location>
</feature>
<reference evidence="3" key="1">
    <citation type="journal article" date="2014" name="Int. J. Syst. Evol. Microbiol.">
        <title>Complete genome sequence of Corynebacterium casei LMG S-19264T (=DSM 44701T), isolated from a smear-ripened cheese.</title>
        <authorList>
            <consortium name="US DOE Joint Genome Institute (JGI-PGF)"/>
            <person name="Walter F."/>
            <person name="Albersmeier A."/>
            <person name="Kalinowski J."/>
            <person name="Ruckert C."/>
        </authorList>
    </citation>
    <scope>NUCLEOTIDE SEQUENCE</scope>
    <source>
        <strain evidence="3">CGMCC 1.12924</strain>
    </source>
</reference>
<sequence>MKKLTLIVAIAIFSFTNSNAQEFSFGVKGGVNVANFGGTTSYAGFGSLGSRTGAHIGVLMEVPISGDISLQPELLYSMKGSTWSDTNLDYIDIPILGKYNLPWVEGLSGELGPVIGVLMSAKRNDNDAKDSFKTMDAAIAIGATYKLNMGVFFSLRYNKGLLEVWEDNPNNFTNKNNVFQVSAGYAF</sequence>
<dbReference type="AlphaFoldDB" id="A0A8J2Y9I3"/>
<proteinExistence type="predicted"/>
<dbReference type="EMBL" id="BMGK01000005">
    <property type="protein sequence ID" value="GGD92218.1"/>
    <property type="molecule type" value="Genomic_DNA"/>
</dbReference>
<protein>
    <submittedName>
        <fullName evidence="3">Membrane protein</fullName>
    </submittedName>
</protein>
<dbReference type="Proteomes" id="UP000652231">
    <property type="component" value="Unassembled WGS sequence"/>
</dbReference>
<evidence type="ECO:0000313" key="4">
    <source>
        <dbReference type="Proteomes" id="UP000652231"/>
    </source>
</evidence>
<accession>A0A8J2Y9I3</accession>
<name>A0A8J2Y9I3_9FLAO</name>
<feature type="signal peptide" evidence="1">
    <location>
        <begin position="1"/>
        <end position="20"/>
    </location>
</feature>
<dbReference type="RefSeq" id="WP_188441148.1">
    <property type="nucleotide sequence ID" value="NZ_BMGK01000005.1"/>
</dbReference>
<feature type="chain" id="PRO_5035272430" evidence="1">
    <location>
        <begin position="21"/>
        <end position="187"/>
    </location>
</feature>
<dbReference type="Pfam" id="PF13568">
    <property type="entry name" value="OMP_b-brl_2"/>
    <property type="match status" value="1"/>
</dbReference>
<keyword evidence="4" id="KW-1185">Reference proteome</keyword>
<evidence type="ECO:0000256" key="1">
    <source>
        <dbReference type="SAM" id="SignalP"/>
    </source>
</evidence>
<evidence type="ECO:0000259" key="2">
    <source>
        <dbReference type="Pfam" id="PF13568"/>
    </source>
</evidence>
<reference evidence="3" key="2">
    <citation type="submission" date="2020-09" db="EMBL/GenBank/DDBJ databases">
        <authorList>
            <person name="Sun Q."/>
            <person name="Zhou Y."/>
        </authorList>
    </citation>
    <scope>NUCLEOTIDE SEQUENCE</scope>
    <source>
        <strain evidence="3">CGMCC 1.12924</strain>
    </source>
</reference>